<dbReference type="InParanoid" id="F0YR94"/>
<dbReference type="GeneID" id="20227135"/>
<gene>
    <name evidence="1" type="ORF">AURANDRAFT_68951</name>
</gene>
<dbReference type="GO" id="GO:0032040">
    <property type="term" value="C:small-subunit processome"/>
    <property type="evidence" value="ECO:0007669"/>
    <property type="project" value="TreeGrafter"/>
</dbReference>
<name>F0YR94_AURAN</name>
<dbReference type="GO" id="GO:0030686">
    <property type="term" value="C:90S preribosome"/>
    <property type="evidence" value="ECO:0007669"/>
    <property type="project" value="TreeGrafter"/>
</dbReference>
<sequence>QKRAKHHLGQLLLGLDYAYEEGRLAALDALAAALRALPPATVDEHGASFFAQLAMRCGNEASAACAARVKDVLATLLGRVAPETRAGLLQRCLDFLDAAGSEDRAAEFDAAEKLAFGPPAKLGAPNQRARARPEVAAANRHWMGREPECATVKPCTDNVAPDSQTSSGPAMVGLGGSDDGASCGTGWLLGCF</sequence>
<reference evidence="1 2" key="1">
    <citation type="journal article" date="2011" name="Proc. Natl. Acad. Sci. U.S.A.">
        <title>Niche of harmful alga Aureococcus anophagefferens revealed through ecogenomics.</title>
        <authorList>
            <person name="Gobler C.J."/>
            <person name="Berry D.L."/>
            <person name="Dyhrman S.T."/>
            <person name="Wilhelm S.W."/>
            <person name="Salamov A."/>
            <person name="Lobanov A.V."/>
            <person name="Zhang Y."/>
            <person name="Collier J.L."/>
            <person name="Wurch L.L."/>
            <person name="Kustka A.B."/>
            <person name="Dill B.D."/>
            <person name="Shah M."/>
            <person name="VerBerkmoes N.C."/>
            <person name="Kuo A."/>
            <person name="Terry A."/>
            <person name="Pangilinan J."/>
            <person name="Lindquist E.A."/>
            <person name="Lucas S."/>
            <person name="Paulsen I.T."/>
            <person name="Hattenrath-Lehmann T.K."/>
            <person name="Talmage S.C."/>
            <person name="Walker E.A."/>
            <person name="Koch F."/>
            <person name="Burson A.M."/>
            <person name="Marcoval M.A."/>
            <person name="Tang Y.Z."/>
            <person name="Lecleir G.R."/>
            <person name="Coyne K.J."/>
            <person name="Berg G.M."/>
            <person name="Bertrand E.M."/>
            <person name="Saito M.A."/>
            <person name="Gladyshev V.N."/>
            <person name="Grigoriev I.V."/>
        </authorList>
    </citation>
    <scope>NUCLEOTIDE SEQUENCE [LARGE SCALE GENOMIC DNA]</scope>
    <source>
        <strain evidence="2">CCMP 1984</strain>
    </source>
</reference>
<dbReference type="EMBL" id="GL833590">
    <property type="protein sequence ID" value="EGB02365.1"/>
    <property type="molecule type" value="Genomic_DNA"/>
</dbReference>
<dbReference type="PANTHER" id="PTHR17695:SF11">
    <property type="entry name" value="SMALL SUBUNIT PROCESSOME COMPONENT 20 HOMOLOG"/>
    <property type="match status" value="1"/>
</dbReference>
<keyword evidence="2" id="KW-1185">Reference proteome</keyword>
<feature type="non-terminal residue" evidence="1">
    <location>
        <position position="1"/>
    </location>
</feature>
<dbReference type="KEGG" id="aaf:AURANDRAFT_68951"/>
<accession>F0YR94</accession>
<proteinExistence type="predicted"/>
<dbReference type="PANTHER" id="PTHR17695">
    <property type="entry name" value="SMALL SUBUNIT PROCESSOME COMPONENT 20 HOMOLOG"/>
    <property type="match status" value="1"/>
</dbReference>
<evidence type="ECO:0000313" key="2">
    <source>
        <dbReference type="Proteomes" id="UP000002729"/>
    </source>
</evidence>
<dbReference type="RefSeq" id="XP_009042936.1">
    <property type="nucleotide sequence ID" value="XM_009044688.1"/>
</dbReference>
<dbReference type="OrthoDB" id="360653at2759"/>
<dbReference type="Proteomes" id="UP000002729">
    <property type="component" value="Unassembled WGS sequence"/>
</dbReference>
<organism evidence="2">
    <name type="scientific">Aureococcus anophagefferens</name>
    <name type="common">Harmful bloom alga</name>
    <dbReference type="NCBI Taxonomy" id="44056"/>
    <lineage>
        <taxon>Eukaryota</taxon>
        <taxon>Sar</taxon>
        <taxon>Stramenopiles</taxon>
        <taxon>Ochrophyta</taxon>
        <taxon>Pelagophyceae</taxon>
        <taxon>Pelagomonadales</taxon>
        <taxon>Pelagomonadaceae</taxon>
        <taxon>Aureococcus</taxon>
    </lineage>
</organism>
<dbReference type="InterPro" id="IPR052575">
    <property type="entry name" value="SSU_processome_comp_20"/>
</dbReference>
<protein>
    <submittedName>
        <fullName evidence="1">Uncharacterized protein</fullName>
    </submittedName>
</protein>
<dbReference type="AlphaFoldDB" id="F0YR94"/>
<evidence type="ECO:0000313" key="1">
    <source>
        <dbReference type="EMBL" id="EGB02365.1"/>
    </source>
</evidence>